<evidence type="ECO:0000313" key="3">
    <source>
        <dbReference type="Proteomes" id="UP000180246"/>
    </source>
</evidence>
<gene>
    <name evidence="2" type="ORF">LO55_2364</name>
</gene>
<protein>
    <recommendedName>
        <fullName evidence="1">DUF4123 domain-containing protein</fullName>
    </recommendedName>
</protein>
<evidence type="ECO:0000313" key="2">
    <source>
        <dbReference type="EMBL" id="OIJ40802.1"/>
    </source>
</evidence>
<dbReference type="RefSeq" id="WP_083415304.1">
    <property type="nucleotide sequence ID" value="NZ_DAMAFS010000024.1"/>
</dbReference>
<dbReference type="EMBL" id="JRYB01000001">
    <property type="protein sequence ID" value="OIJ40802.1"/>
    <property type="molecule type" value="Genomic_DNA"/>
</dbReference>
<dbReference type="InterPro" id="IPR025391">
    <property type="entry name" value="DUF4123"/>
</dbReference>
<reference evidence="2 3" key="1">
    <citation type="submission" date="2014-10" db="EMBL/GenBank/DDBJ databases">
        <authorList>
            <person name="Seo M.-J."/>
            <person name="Seok Y.J."/>
            <person name="Cha I.-T."/>
        </authorList>
    </citation>
    <scope>NUCLEOTIDE SEQUENCE [LARGE SCALE GENOMIC DNA]</scope>
    <source>
        <strain evidence="2 3">NEU</strain>
    </source>
</reference>
<organism evidence="2 3">
    <name type="scientific">Massilia timonae</name>
    <dbReference type="NCBI Taxonomy" id="47229"/>
    <lineage>
        <taxon>Bacteria</taxon>
        <taxon>Pseudomonadati</taxon>
        <taxon>Pseudomonadota</taxon>
        <taxon>Betaproteobacteria</taxon>
        <taxon>Burkholderiales</taxon>
        <taxon>Oxalobacteraceae</taxon>
        <taxon>Telluria group</taxon>
        <taxon>Massilia</taxon>
    </lineage>
</organism>
<accession>A0A1S2N907</accession>
<dbReference type="Proteomes" id="UP000180246">
    <property type="component" value="Unassembled WGS sequence"/>
</dbReference>
<evidence type="ECO:0000259" key="1">
    <source>
        <dbReference type="Pfam" id="PF13503"/>
    </source>
</evidence>
<name>A0A1S2N907_9BURK</name>
<comment type="caution">
    <text evidence="2">The sequence shown here is derived from an EMBL/GenBank/DDBJ whole genome shotgun (WGS) entry which is preliminary data.</text>
</comment>
<dbReference type="AlphaFoldDB" id="A0A1S2N907"/>
<dbReference type="Pfam" id="PF13503">
    <property type="entry name" value="DUF4123"/>
    <property type="match status" value="1"/>
</dbReference>
<sequence length="288" mass="32768">MSEYIDFRKITTELLEFQPRENIFLLLDHGGLPGLSQQLRNCSAEWMSLFDGTKEESVLVVAPILLLAANGGKIRLSRLVFDWLRKHGTYSSSVMILVSPLDLAYLASQLGARLHITLAGGVEAMLRFFDPRVFESLLDILTQEQVEDFLGGVSSWYYVDRAGRIAQAREKYREVKVLSKSISLSQEQENLLLESSEIDQILASLRSSVPDRFFEIPCESQYDFVLESVIEARKERLGSVLQMSLYAMIRLFGVNEMPMKVYQKTLEYIRSNDVNNLKAFLNSGEFGN</sequence>
<feature type="domain" description="DUF4123" evidence="1">
    <location>
        <begin position="23"/>
        <end position="146"/>
    </location>
</feature>
<proteinExistence type="predicted"/>